<evidence type="ECO:0000313" key="2">
    <source>
        <dbReference type="Proteomes" id="UP000821865"/>
    </source>
</evidence>
<dbReference type="Proteomes" id="UP000821865">
    <property type="component" value="Chromosome 1"/>
</dbReference>
<accession>A0ACB8DYN0</accession>
<comment type="caution">
    <text evidence="1">The sequence shown here is derived from an EMBL/GenBank/DDBJ whole genome shotgun (WGS) entry which is preliminary data.</text>
</comment>
<sequence length="234" mass="27032">MTGRSVKAVNMILQAYKKESRVKDAPRGSPPRATTDDEDLSIVAAAVDAPRASLQELRQSLHDRLWSAIISEWDALRVNTSLIESLYASLPARMSAVITAAGEQQQGKRMPSSIFWNRRLLATLSWQEIDDLMLTTRERWLLKGDCSLDDIEYRIKRDRESELLRYRSRNGLIDVDQVESTLFRQQFRFEKRDLSELVRLLRIPDKICSDQKVTVVSRDALCLLLRRLACPNRW</sequence>
<proteinExistence type="predicted"/>
<protein>
    <submittedName>
        <fullName evidence="1">Uncharacterized protein</fullName>
    </submittedName>
</protein>
<name>A0ACB8DYN0_DERSI</name>
<organism evidence="1 2">
    <name type="scientific">Dermacentor silvarum</name>
    <name type="common">Tick</name>
    <dbReference type="NCBI Taxonomy" id="543639"/>
    <lineage>
        <taxon>Eukaryota</taxon>
        <taxon>Metazoa</taxon>
        <taxon>Ecdysozoa</taxon>
        <taxon>Arthropoda</taxon>
        <taxon>Chelicerata</taxon>
        <taxon>Arachnida</taxon>
        <taxon>Acari</taxon>
        <taxon>Parasitiformes</taxon>
        <taxon>Ixodida</taxon>
        <taxon>Ixodoidea</taxon>
        <taxon>Ixodidae</taxon>
        <taxon>Rhipicephalinae</taxon>
        <taxon>Dermacentor</taxon>
    </lineage>
</organism>
<dbReference type="EMBL" id="CM023470">
    <property type="protein sequence ID" value="KAH7979441.1"/>
    <property type="molecule type" value="Genomic_DNA"/>
</dbReference>
<gene>
    <name evidence="1" type="ORF">HPB49_009426</name>
</gene>
<keyword evidence="2" id="KW-1185">Reference proteome</keyword>
<evidence type="ECO:0000313" key="1">
    <source>
        <dbReference type="EMBL" id="KAH7979441.1"/>
    </source>
</evidence>
<reference evidence="1" key="1">
    <citation type="submission" date="2020-05" db="EMBL/GenBank/DDBJ databases">
        <title>Large-scale comparative analyses of tick genomes elucidate their genetic diversity and vector capacities.</title>
        <authorList>
            <person name="Jia N."/>
            <person name="Wang J."/>
            <person name="Shi W."/>
            <person name="Du L."/>
            <person name="Sun Y."/>
            <person name="Zhan W."/>
            <person name="Jiang J."/>
            <person name="Wang Q."/>
            <person name="Zhang B."/>
            <person name="Ji P."/>
            <person name="Sakyi L.B."/>
            <person name="Cui X."/>
            <person name="Yuan T."/>
            <person name="Jiang B."/>
            <person name="Yang W."/>
            <person name="Lam T.T.-Y."/>
            <person name="Chang Q."/>
            <person name="Ding S."/>
            <person name="Wang X."/>
            <person name="Zhu J."/>
            <person name="Ruan X."/>
            <person name="Zhao L."/>
            <person name="Wei J."/>
            <person name="Que T."/>
            <person name="Du C."/>
            <person name="Cheng J."/>
            <person name="Dai P."/>
            <person name="Han X."/>
            <person name="Huang E."/>
            <person name="Gao Y."/>
            <person name="Liu J."/>
            <person name="Shao H."/>
            <person name="Ye R."/>
            <person name="Li L."/>
            <person name="Wei W."/>
            <person name="Wang X."/>
            <person name="Wang C."/>
            <person name="Yang T."/>
            <person name="Huo Q."/>
            <person name="Li W."/>
            <person name="Guo W."/>
            <person name="Chen H."/>
            <person name="Zhou L."/>
            <person name="Ni X."/>
            <person name="Tian J."/>
            <person name="Zhou Y."/>
            <person name="Sheng Y."/>
            <person name="Liu T."/>
            <person name="Pan Y."/>
            <person name="Xia L."/>
            <person name="Li J."/>
            <person name="Zhao F."/>
            <person name="Cao W."/>
        </authorList>
    </citation>
    <scope>NUCLEOTIDE SEQUENCE</scope>
    <source>
        <strain evidence="1">Dsil-2018</strain>
    </source>
</reference>